<dbReference type="Proteomes" id="UP000307087">
    <property type="component" value="Unassembled WGS sequence"/>
</dbReference>
<dbReference type="AlphaFoldDB" id="A0A4S8N7A4"/>
<evidence type="ECO:0000313" key="5">
    <source>
        <dbReference type="EMBL" id="THV12120.1"/>
    </source>
</evidence>
<dbReference type="RefSeq" id="WP_136563172.1">
    <property type="nucleotide sequence ID" value="NZ_BAABLS010000004.1"/>
</dbReference>
<feature type="signal peptide" evidence="3">
    <location>
        <begin position="1"/>
        <end position="29"/>
    </location>
</feature>
<sequence>MTPTPHRRTLRAAAAIAVLAAVATTTACSSDDSGSADRSSSTFAEAPAAEGPADDGGVHDSGSTSDGLTADRDLADEAEAAGGMGADDGGPASPVAELDLTDAAIISTGWVELESDDVGTTRFDIRKIVDAHRGVVTEQETSTGEGGEVETTRMVIRIPSARFADAMAALEGTATLTDSSSSGQDVSSEVVDVEARVRAQRKSVARIEALLARAETIEQVVSIESQLATRQADLDALLSRQQWLADQTSLSTLTVYVQQPGEEDEEPAEEEDRAGFIGGLTDGWDSFVDALVVGGTVLGFVVPWLAAFALLGLPLWLALRRRTRRPAPTA</sequence>
<keyword evidence="2" id="KW-1133">Transmembrane helix</keyword>
<evidence type="ECO:0000259" key="4">
    <source>
        <dbReference type="Pfam" id="PF14257"/>
    </source>
</evidence>
<evidence type="ECO:0000313" key="6">
    <source>
        <dbReference type="Proteomes" id="UP000307087"/>
    </source>
</evidence>
<keyword evidence="6" id="KW-1185">Reference proteome</keyword>
<reference evidence="5 6" key="1">
    <citation type="journal article" date="2009" name="Int. J. Syst. Evol. Microbiol.">
        <title>Nocardioides caeni sp. nov., isolated from wastewater.</title>
        <authorList>
            <person name="Yoon J.H."/>
            <person name="Kang S.J."/>
            <person name="Park S."/>
            <person name="Kim W."/>
            <person name="Oh T.K."/>
        </authorList>
    </citation>
    <scope>NUCLEOTIDE SEQUENCE [LARGE SCALE GENOMIC DNA]</scope>
    <source>
        <strain evidence="5 6">DSM 23134</strain>
    </source>
</reference>
<keyword evidence="3" id="KW-0732">Signal</keyword>
<proteinExistence type="predicted"/>
<dbReference type="InterPro" id="IPR025645">
    <property type="entry name" value="DUF4349"/>
</dbReference>
<dbReference type="EMBL" id="STGW01000007">
    <property type="protein sequence ID" value="THV12120.1"/>
    <property type="molecule type" value="Genomic_DNA"/>
</dbReference>
<feature type="compositionally biased region" description="Low complexity" evidence="1">
    <location>
        <begin position="27"/>
        <end position="51"/>
    </location>
</feature>
<feature type="domain" description="DUF4349" evidence="4">
    <location>
        <begin position="104"/>
        <end position="316"/>
    </location>
</feature>
<feature type="region of interest" description="Disordered" evidence="1">
    <location>
        <begin position="27"/>
        <end position="69"/>
    </location>
</feature>
<accession>A0A4S8N7A4</accession>
<feature type="chain" id="PRO_5020441207" evidence="3">
    <location>
        <begin position="30"/>
        <end position="330"/>
    </location>
</feature>
<comment type="caution">
    <text evidence="5">The sequence shown here is derived from an EMBL/GenBank/DDBJ whole genome shotgun (WGS) entry which is preliminary data.</text>
</comment>
<feature type="transmembrane region" description="Helical" evidence="2">
    <location>
        <begin position="297"/>
        <end position="319"/>
    </location>
</feature>
<dbReference type="PROSITE" id="PS51257">
    <property type="entry name" value="PROKAR_LIPOPROTEIN"/>
    <property type="match status" value="1"/>
</dbReference>
<organism evidence="5 6">
    <name type="scientific">Nocardioides caeni</name>
    <dbReference type="NCBI Taxonomy" id="574700"/>
    <lineage>
        <taxon>Bacteria</taxon>
        <taxon>Bacillati</taxon>
        <taxon>Actinomycetota</taxon>
        <taxon>Actinomycetes</taxon>
        <taxon>Propionibacteriales</taxon>
        <taxon>Nocardioidaceae</taxon>
        <taxon>Nocardioides</taxon>
    </lineage>
</organism>
<evidence type="ECO:0000256" key="2">
    <source>
        <dbReference type="SAM" id="Phobius"/>
    </source>
</evidence>
<dbReference type="OrthoDB" id="186919at2"/>
<dbReference type="Pfam" id="PF14257">
    <property type="entry name" value="DUF4349"/>
    <property type="match status" value="1"/>
</dbReference>
<protein>
    <submittedName>
        <fullName evidence="5">DUF4349 domain-containing protein</fullName>
    </submittedName>
</protein>
<keyword evidence="2" id="KW-0472">Membrane</keyword>
<gene>
    <name evidence="5" type="ORF">E9934_12270</name>
</gene>
<name>A0A4S8N7A4_9ACTN</name>
<evidence type="ECO:0000256" key="3">
    <source>
        <dbReference type="SAM" id="SignalP"/>
    </source>
</evidence>
<keyword evidence="2" id="KW-0812">Transmembrane</keyword>
<evidence type="ECO:0000256" key="1">
    <source>
        <dbReference type="SAM" id="MobiDB-lite"/>
    </source>
</evidence>